<protein>
    <submittedName>
        <fullName evidence="2">Uncharacterized protein</fullName>
    </submittedName>
</protein>
<evidence type="ECO:0000313" key="3">
    <source>
        <dbReference type="Proteomes" id="UP000639643"/>
    </source>
</evidence>
<name>A0A8H6N6D4_9PEZI</name>
<organism evidence="2 3">
    <name type="scientific">Colletotrichum musicola</name>
    <dbReference type="NCBI Taxonomy" id="2175873"/>
    <lineage>
        <taxon>Eukaryota</taxon>
        <taxon>Fungi</taxon>
        <taxon>Dikarya</taxon>
        <taxon>Ascomycota</taxon>
        <taxon>Pezizomycotina</taxon>
        <taxon>Sordariomycetes</taxon>
        <taxon>Hypocreomycetidae</taxon>
        <taxon>Glomerellales</taxon>
        <taxon>Glomerellaceae</taxon>
        <taxon>Colletotrichum</taxon>
        <taxon>Colletotrichum orchidearum species complex</taxon>
    </lineage>
</organism>
<comment type="caution">
    <text evidence="2">The sequence shown here is derived from an EMBL/GenBank/DDBJ whole genome shotgun (WGS) entry which is preliminary data.</text>
</comment>
<gene>
    <name evidence="2" type="ORF">CMUS01_11445</name>
</gene>
<evidence type="ECO:0000313" key="2">
    <source>
        <dbReference type="EMBL" id="KAF6821131.1"/>
    </source>
</evidence>
<reference evidence="2" key="1">
    <citation type="journal article" date="2020" name="Phytopathology">
        <title>Genome Sequence Resources of Colletotrichum truncatum, C. plurivorum, C. musicola, and C. sojae: Four Species Pathogenic to Soybean (Glycine max).</title>
        <authorList>
            <person name="Rogerio F."/>
            <person name="Boufleur T.R."/>
            <person name="Ciampi-Guillardi M."/>
            <person name="Sukno S.A."/>
            <person name="Thon M.R."/>
            <person name="Massola Junior N.S."/>
            <person name="Baroncelli R."/>
        </authorList>
    </citation>
    <scope>NUCLEOTIDE SEQUENCE</scope>
    <source>
        <strain evidence="2">LFN0074</strain>
    </source>
</reference>
<sequence length="158" mass="17730">MADESPKINWPRSRHCCLSELYADRNGKHLTTPQSKHSIYQHLLLQLDTIRCISHSPLSHAVVDYERPASFPAVNKLGQQEDGIRQSGPHLQRLAGTCRPMQRHLRPKEGITGSQQSPEWSSPAAVGGDSGHLHRRTLQLPGTHEIFKRRPTAVFHGV</sequence>
<feature type="region of interest" description="Disordered" evidence="1">
    <location>
        <begin position="108"/>
        <end position="135"/>
    </location>
</feature>
<evidence type="ECO:0000256" key="1">
    <source>
        <dbReference type="SAM" id="MobiDB-lite"/>
    </source>
</evidence>
<accession>A0A8H6N6D4</accession>
<dbReference type="EMBL" id="WIGM01000582">
    <property type="protein sequence ID" value="KAF6821131.1"/>
    <property type="molecule type" value="Genomic_DNA"/>
</dbReference>
<proteinExistence type="predicted"/>
<keyword evidence="3" id="KW-1185">Reference proteome</keyword>
<dbReference type="AlphaFoldDB" id="A0A8H6N6D4"/>
<dbReference type="Proteomes" id="UP000639643">
    <property type="component" value="Unassembled WGS sequence"/>
</dbReference>